<dbReference type="Pfam" id="PF01381">
    <property type="entry name" value="HTH_3"/>
    <property type="match status" value="1"/>
</dbReference>
<evidence type="ECO:0000259" key="4">
    <source>
        <dbReference type="PROSITE" id="PS50943"/>
    </source>
</evidence>
<reference evidence="5" key="1">
    <citation type="submission" date="2018-05" db="EMBL/GenBank/DDBJ databases">
        <authorList>
            <person name="Lanie J.A."/>
            <person name="Ng W.-L."/>
            <person name="Kazmierczak K.M."/>
            <person name="Andrzejewski T.M."/>
            <person name="Davidsen T.M."/>
            <person name="Wayne K.J."/>
            <person name="Tettelin H."/>
            <person name="Glass J.I."/>
            <person name="Rusch D."/>
            <person name="Podicherti R."/>
            <person name="Tsui H.-C.T."/>
            <person name="Winkler M.E."/>
        </authorList>
    </citation>
    <scope>NUCLEOTIDE SEQUENCE</scope>
</reference>
<dbReference type="PANTHER" id="PTHR40661:SF3">
    <property type="entry name" value="FELS-1 PROPHAGE TRANSCRIPTIONAL REGULATOR"/>
    <property type="match status" value="1"/>
</dbReference>
<dbReference type="SUPFAM" id="SSF51306">
    <property type="entry name" value="LexA/Signal peptidase"/>
    <property type="match status" value="1"/>
</dbReference>
<organism evidence="5">
    <name type="scientific">marine metagenome</name>
    <dbReference type="NCBI Taxonomy" id="408172"/>
    <lineage>
        <taxon>unclassified sequences</taxon>
        <taxon>metagenomes</taxon>
        <taxon>ecological metagenomes</taxon>
    </lineage>
</organism>
<keyword evidence="3" id="KW-0804">Transcription</keyword>
<dbReference type="EMBL" id="UINC01022466">
    <property type="protein sequence ID" value="SVA92135.1"/>
    <property type="molecule type" value="Genomic_DNA"/>
</dbReference>
<keyword evidence="1" id="KW-0805">Transcription regulation</keyword>
<feature type="domain" description="HTH cro/C1-type" evidence="4">
    <location>
        <begin position="7"/>
        <end position="66"/>
    </location>
</feature>
<evidence type="ECO:0000256" key="2">
    <source>
        <dbReference type="ARBA" id="ARBA00023125"/>
    </source>
</evidence>
<accession>A0A381ZS79</accession>
<dbReference type="GO" id="GO:0003677">
    <property type="term" value="F:DNA binding"/>
    <property type="evidence" value="ECO:0007669"/>
    <property type="project" value="UniProtKB-KW"/>
</dbReference>
<dbReference type="PANTHER" id="PTHR40661">
    <property type="match status" value="1"/>
</dbReference>
<dbReference type="CDD" id="cd00093">
    <property type="entry name" value="HTH_XRE"/>
    <property type="match status" value="1"/>
</dbReference>
<dbReference type="Gene3D" id="1.10.260.40">
    <property type="entry name" value="lambda repressor-like DNA-binding domains"/>
    <property type="match status" value="1"/>
</dbReference>
<evidence type="ECO:0000256" key="1">
    <source>
        <dbReference type="ARBA" id="ARBA00023015"/>
    </source>
</evidence>
<evidence type="ECO:0000256" key="3">
    <source>
        <dbReference type="ARBA" id="ARBA00023163"/>
    </source>
</evidence>
<sequence length="222" mass="24623">MTMDANLKIARRNKGLTQVQLSQKMQELGRKVSPQQISSWERGDYFPSHRNLSAISEILGVDPVTHSIVPSLSSVGRGEDATENLANEFSMVVKKKGAISAGPGLTPTDQVDFQLAFRNDWLEKYGGVNQLVALEVEGDSMAPELKEKDVVLINKNIKEVSLGGGIYAIKWKGNILVKRLQVNPQTGTVLIKSDNPSYETLETNLDDIEIEGKIIWYGREIR</sequence>
<protein>
    <recommendedName>
        <fullName evidence="4">HTH cro/C1-type domain-containing protein</fullName>
    </recommendedName>
</protein>
<dbReference type="PROSITE" id="PS50943">
    <property type="entry name" value="HTH_CROC1"/>
    <property type="match status" value="1"/>
</dbReference>
<evidence type="ECO:0000313" key="5">
    <source>
        <dbReference type="EMBL" id="SVA92135.1"/>
    </source>
</evidence>
<dbReference type="Gene3D" id="2.10.109.10">
    <property type="entry name" value="Umud Fragment, subunit A"/>
    <property type="match status" value="1"/>
</dbReference>
<dbReference type="SMART" id="SM00530">
    <property type="entry name" value="HTH_XRE"/>
    <property type="match status" value="1"/>
</dbReference>
<dbReference type="AlphaFoldDB" id="A0A381ZS79"/>
<dbReference type="InterPro" id="IPR010982">
    <property type="entry name" value="Lambda_DNA-bd_dom_sf"/>
</dbReference>
<dbReference type="CDD" id="cd06529">
    <property type="entry name" value="S24_LexA-like"/>
    <property type="match status" value="1"/>
</dbReference>
<dbReference type="SUPFAM" id="SSF47413">
    <property type="entry name" value="lambda repressor-like DNA-binding domains"/>
    <property type="match status" value="1"/>
</dbReference>
<gene>
    <name evidence="5" type="ORF">METZ01_LOCUS144989</name>
</gene>
<dbReference type="InterPro" id="IPR036286">
    <property type="entry name" value="LexA/Signal_pep-like_sf"/>
</dbReference>
<dbReference type="Pfam" id="PF00717">
    <property type="entry name" value="Peptidase_S24"/>
    <property type="match status" value="1"/>
</dbReference>
<name>A0A381ZS79_9ZZZZ</name>
<proteinExistence type="predicted"/>
<dbReference type="InterPro" id="IPR001387">
    <property type="entry name" value="Cro/C1-type_HTH"/>
</dbReference>
<dbReference type="InterPro" id="IPR015927">
    <property type="entry name" value="Peptidase_S24_S26A/B/C"/>
</dbReference>
<dbReference type="InterPro" id="IPR039418">
    <property type="entry name" value="LexA-like"/>
</dbReference>
<keyword evidence="2" id="KW-0238">DNA-binding</keyword>